<reference evidence="1 2" key="1">
    <citation type="journal article" date="2019" name="Nat. Ecol. Evol.">
        <title>Megaphylogeny resolves global patterns of mushroom evolution.</title>
        <authorList>
            <person name="Varga T."/>
            <person name="Krizsan K."/>
            <person name="Foldi C."/>
            <person name="Dima B."/>
            <person name="Sanchez-Garcia M."/>
            <person name="Sanchez-Ramirez S."/>
            <person name="Szollosi G.J."/>
            <person name="Szarkandi J.G."/>
            <person name="Papp V."/>
            <person name="Albert L."/>
            <person name="Andreopoulos W."/>
            <person name="Angelini C."/>
            <person name="Antonin V."/>
            <person name="Barry K.W."/>
            <person name="Bougher N.L."/>
            <person name="Buchanan P."/>
            <person name="Buyck B."/>
            <person name="Bense V."/>
            <person name="Catcheside P."/>
            <person name="Chovatia M."/>
            <person name="Cooper J."/>
            <person name="Damon W."/>
            <person name="Desjardin D."/>
            <person name="Finy P."/>
            <person name="Geml J."/>
            <person name="Haridas S."/>
            <person name="Hughes K."/>
            <person name="Justo A."/>
            <person name="Karasinski D."/>
            <person name="Kautmanova I."/>
            <person name="Kiss B."/>
            <person name="Kocsube S."/>
            <person name="Kotiranta H."/>
            <person name="LaButti K.M."/>
            <person name="Lechner B.E."/>
            <person name="Liimatainen K."/>
            <person name="Lipzen A."/>
            <person name="Lukacs Z."/>
            <person name="Mihaltcheva S."/>
            <person name="Morgado L.N."/>
            <person name="Niskanen T."/>
            <person name="Noordeloos M.E."/>
            <person name="Ohm R.A."/>
            <person name="Ortiz-Santana B."/>
            <person name="Ovrebo C."/>
            <person name="Racz N."/>
            <person name="Riley R."/>
            <person name="Savchenko A."/>
            <person name="Shiryaev A."/>
            <person name="Soop K."/>
            <person name="Spirin V."/>
            <person name="Szebenyi C."/>
            <person name="Tomsovsky M."/>
            <person name="Tulloss R.E."/>
            <person name="Uehling J."/>
            <person name="Grigoriev I.V."/>
            <person name="Vagvolgyi C."/>
            <person name="Papp T."/>
            <person name="Martin F.M."/>
            <person name="Miettinen O."/>
            <person name="Hibbett D.S."/>
            <person name="Nagy L.G."/>
        </authorList>
    </citation>
    <scope>NUCLEOTIDE SEQUENCE [LARGE SCALE GENOMIC DNA]</scope>
    <source>
        <strain evidence="1 2">FP101781</strain>
    </source>
</reference>
<keyword evidence="2" id="KW-1185">Reference proteome</keyword>
<protein>
    <submittedName>
        <fullName evidence="1">Uncharacterized protein</fullName>
    </submittedName>
</protein>
<accession>A0A4Y7SIM1</accession>
<comment type="caution">
    <text evidence="1">The sequence shown here is derived from an EMBL/GenBank/DDBJ whole genome shotgun (WGS) entry which is preliminary data.</text>
</comment>
<proteinExistence type="predicted"/>
<dbReference type="EMBL" id="QPFP01000104">
    <property type="protein sequence ID" value="TEB21740.1"/>
    <property type="molecule type" value="Genomic_DNA"/>
</dbReference>
<organism evidence="1 2">
    <name type="scientific">Coprinellus micaceus</name>
    <name type="common">Glistening ink-cap mushroom</name>
    <name type="synonym">Coprinus micaceus</name>
    <dbReference type="NCBI Taxonomy" id="71717"/>
    <lineage>
        <taxon>Eukaryota</taxon>
        <taxon>Fungi</taxon>
        <taxon>Dikarya</taxon>
        <taxon>Basidiomycota</taxon>
        <taxon>Agaricomycotina</taxon>
        <taxon>Agaricomycetes</taxon>
        <taxon>Agaricomycetidae</taxon>
        <taxon>Agaricales</taxon>
        <taxon>Agaricineae</taxon>
        <taxon>Psathyrellaceae</taxon>
        <taxon>Coprinellus</taxon>
    </lineage>
</organism>
<gene>
    <name evidence="1" type="ORF">FA13DRAFT_1741684</name>
</gene>
<feature type="non-terminal residue" evidence="1">
    <location>
        <position position="80"/>
    </location>
</feature>
<evidence type="ECO:0000313" key="2">
    <source>
        <dbReference type="Proteomes" id="UP000298030"/>
    </source>
</evidence>
<dbReference type="AlphaFoldDB" id="A0A4Y7SIM1"/>
<sequence length="80" mass="9043">MLSDLVSTTHIELKPSARSTIGGGSKDKLLTPRWGELFTVAKYLELRVGRDPTGDREPRWWLYVGDVRRSSPHLVLIVLV</sequence>
<dbReference type="Proteomes" id="UP000298030">
    <property type="component" value="Unassembled WGS sequence"/>
</dbReference>
<name>A0A4Y7SIM1_COPMI</name>
<evidence type="ECO:0000313" key="1">
    <source>
        <dbReference type="EMBL" id="TEB21740.1"/>
    </source>
</evidence>